<dbReference type="Gene3D" id="2.10.25.20">
    <property type="entry name" value="reovirus attachment protein sigma1, domain 1"/>
    <property type="match status" value="1"/>
</dbReference>
<dbReference type="AlphaFoldDB" id="A0A430FML2"/>
<evidence type="ECO:0000259" key="1">
    <source>
        <dbReference type="Pfam" id="PF21939"/>
    </source>
</evidence>
<name>A0A430FML2_9BIFI</name>
<reference evidence="2 3" key="1">
    <citation type="submission" date="2018-09" db="EMBL/GenBank/DDBJ databases">
        <title>Characterization of the phylogenetic diversity of five novel species belonging to the genus Bifidobacterium.</title>
        <authorList>
            <person name="Lugli G.A."/>
            <person name="Duranti S."/>
            <person name="Milani C."/>
        </authorList>
    </citation>
    <scope>NUCLEOTIDE SEQUENCE [LARGE SCALE GENOMIC DNA]</scope>
    <source>
        <strain evidence="2 3">2034B</strain>
    </source>
</reference>
<organism evidence="2 3">
    <name type="scientific">Bifidobacterium goeldii</name>
    <dbReference type="NCBI Taxonomy" id="2306975"/>
    <lineage>
        <taxon>Bacteria</taxon>
        <taxon>Bacillati</taxon>
        <taxon>Actinomycetota</taxon>
        <taxon>Actinomycetes</taxon>
        <taxon>Bifidobacteriales</taxon>
        <taxon>Bifidobacteriaceae</taxon>
        <taxon>Bifidobacterium</taxon>
    </lineage>
</organism>
<proteinExistence type="predicted"/>
<dbReference type="Pfam" id="PF21939">
    <property type="entry name" value="Gp10_C"/>
    <property type="match status" value="1"/>
</dbReference>
<evidence type="ECO:0000313" key="2">
    <source>
        <dbReference type="EMBL" id="RSX53931.1"/>
    </source>
</evidence>
<dbReference type="InterPro" id="IPR053827">
    <property type="entry name" value="Gp10_C"/>
</dbReference>
<evidence type="ECO:0000313" key="3">
    <source>
        <dbReference type="Proteomes" id="UP000287533"/>
    </source>
</evidence>
<accession>A0A430FML2</accession>
<protein>
    <submittedName>
        <fullName evidence="2">Short tail fiber protein</fullName>
    </submittedName>
</protein>
<dbReference type="SUPFAM" id="SSF88874">
    <property type="entry name" value="Receptor-binding domain of short tail fibre protein gp12"/>
    <property type="match status" value="1"/>
</dbReference>
<keyword evidence="3" id="KW-1185">Reference proteome</keyword>
<dbReference type="Proteomes" id="UP000287533">
    <property type="component" value="Unassembled WGS sequence"/>
</dbReference>
<dbReference type="RefSeq" id="WP_125979234.1">
    <property type="nucleotide sequence ID" value="NZ_QXGL01000001.1"/>
</dbReference>
<feature type="domain" description="Baseplate structural protein Gp10 C-terminal" evidence="1">
    <location>
        <begin position="313"/>
        <end position="439"/>
    </location>
</feature>
<dbReference type="OrthoDB" id="9810174at2"/>
<comment type="caution">
    <text evidence="2">The sequence shown here is derived from an EMBL/GenBank/DDBJ whole genome shotgun (WGS) entry which is preliminary data.</text>
</comment>
<gene>
    <name evidence="2" type="ORF">D2E25_0237</name>
</gene>
<sequence length="440" mass="46539">MANNQEFQTIATNWIKPDILTKPLPTANNTTQTTRTDGALAIVCTNTAKDGWVQPWNNTTASGMPSGDKIGVLLLSPDDGLTPMGGASLDNGVITWLRGSSAGYQHALIIRAANLANVRLHAPANGRGLVVLKIGLFDLASWEQMQQREIIYFDGGGITTGGNDSYTLPPATTSIRGGVIIGDGLTVDVNGRVSTLVKDLPIATQDTPGVIKEGKGVDITANGTLNVKLGRNLNFDESGAIEAPDITPPDLSDYYTKTETDGRYYTKTESDAKFLPADTDKFYSKTEADAKFATKSTEGTDPNLTAAIKAYALEFLFPVGAIYATMKNTNPDQFIGGSWQQIATDRFLVGAGRSYAASATGGRSSVTLGIANIPKHQHSLTLEMTSNGGKTDTVAGGMGAGKGSKGIFYTSFAGGDGNGNTQPFSILPPYTAVYFWQRIA</sequence>
<dbReference type="EMBL" id="QXGL01000001">
    <property type="protein sequence ID" value="RSX53931.1"/>
    <property type="molecule type" value="Genomic_DNA"/>
</dbReference>